<protein>
    <submittedName>
        <fullName evidence="1">Uncharacterized protein</fullName>
    </submittedName>
</protein>
<comment type="caution">
    <text evidence="1">The sequence shown here is derived from an EMBL/GenBank/DDBJ whole genome shotgun (WGS) entry which is preliminary data.</text>
</comment>
<keyword evidence="2" id="KW-1185">Reference proteome</keyword>
<reference evidence="1 2" key="1">
    <citation type="submission" date="2022-05" db="EMBL/GenBank/DDBJ databases">
        <authorList>
            <consortium name="Genoscope - CEA"/>
            <person name="William W."/>
        </authorList>
    </citation>
    <scope>NUCLEOTIDE SEQUENCE [LARGE SCALE GENOMIC DNA]</scope>
</reference>
<organism evidence="1 2">
    <name type="scientific">Porites evermanni</name>
    <dbReference type="NCBI Taxonomy" id="104178"/>
    <lineage>
        <taxon>Eukaryota</taxon>
        <taxon>Metazoa</taxon>
        <taxon>Cnidaria</taxon>
        <taxon>Anthozoa</taxon>
        <taxon>Hexacorallia</taxon>
        <taxon>Scleractinia</taxon>
        <taxon>Fungiina</taxon>
        <taxon>Poritidae</taxon>
        <taxon>Porites</taxon>
    </lineage>
</organism>
<name>A0ABN8R2B7_9CNID</name>
<evidence type="ECO:0000313" key="2">
    <source>
        <dbReference type="Proteomes" id="UP001159427"/>
    </source>
</evidence>
<dbReference type="Proteomes" id="UP001159427">
    <property type="component" value="Unassembled WGS sequence"/>
</dbReference>
<accession>A0ABN8R2B7</accession>
<feature type="non-terminal residue" evidence="1">
    <location>
        <position position="136"/>
    </location>
</feature>
<evidence type="ECO:0000313" key="1">
    <source>
        <dbReference type="EMBL" id="CAH3173499.1"/>
    </source>
</evidence>
<dbReference type="EMBL" id="CALNXI010001621">
    <property type="protein sequence ID" value="CAH3173499.1"/>
    <property type="molecule type" value="Genomic_DNA"/>
</dbReference>
<gene>
    <name evidence="1" type="ORF">PEVE_00009082</name>
</gene>
<sequence length="136" mass="15791">MFHVPLLSLGFMPIITKPTRITDHTATLIDHIYTNTPEKLIKSGLCLADISDHLPLNRIMHATKKNYFSKQFELNRENIKCTWKLISKVIRTKKENTQHTIKKLLRDNRIYIDHQSICDQLNSHFINVGNGLADKL</sequence>
<proteinExistence type="predicted"/>